<evidence type="ECO:0000256" key="3">
    <source>
        <dbReference type="ARBA" id="ARBA00022722"/>
    </source>
</evidence>
<dbReference type="InterPro" id="IPR050951">
    <property type="entry name" value="Retrovirus_Pol_polyprotein"/>
</dbReference>
<keyword evidence="6" id="KW-0695">RNA-directed DNA polymerase</keyword>
<accession>A0A9Q3HCS5</accession>
<dbReference type="Pfam" id="PF17917">
    <property type="entry name" value="RT_RNaseH"/>
    <property type="match status" value="1"/>
</dbReference>
<dbReference type="InterPro" id="IPR041373">
    <property type="entry name" value="RT_RNaseH"/>
</dbReference>
<dbReference type="PANTHER" id="PTHR37984:SF5">
    <property type="entry name" value="PROTEIN NYNRIN-LIKE"/>
    <property type="match status" value="1"/>
</dbReference>
<evidence type="ECO:0000259" key="7">
    <source>
        <dbReference type="PROSITE" id="PS50878"/>
    </source>
</evidence>
<comment type="caution">
    <text evidence="8">The sequence shown here is derived from an EMBL/GenBank/DDBJ whole genome shotgun (WGS) entry which is preliminary data.</text>
</comment>
<evidence type="ECO:0000256" key="2">
    <source>
        <dbReference type="ARBA" id="ARBA00022695"/>
    </source>
</evidence>
<name>A0A9Q3HCS5_9BASI</name>
<evidence type="ECO:0000256" key="1">
    <source>
        <dbReference type="ARBA" id="ARBA00022679"/>
    </source>
</evidence>
<dbReference type="GO" id="GO:0003964">
    <property type="term" value="F:RNA-directed DNA polymerase activity"/>
    <property type="evidence" value="ECO:0007669"/>
    <property type="project" value="UniProtKB-KW"/>
</dbReference>
<dbReference type="PANTHER" id="PTHR37984">
    <property type="entry name" value="PROTEIN CBG26694"/>
    <property type="match status" value="1"/>
</dbReference>
<dbReference type="GO" id="GO:0016787">
    <property type="term" value="F:hydrolase activity"/>
    <property type="evidence" value="ECO:0007669"/>
    <property type="project" value="UniProtKB-KW"/>
</dbReference>
<proteinExistence type="predicted"/>
<gene>
    <name evidence="8" type="ORF">O181_040348</name>
</gene>
<feature type="domain" description="Reverse transcriptase" evidence="7">
    <location>
        <begin position="1"/>
        <end position="131"/>
    </location>
</feature>
<evidence type="ECO:0000256" key="4">
    <source>
        <dbReference type="ARBA" id="ARBA00022759"/>
    </source>
</evidence>
<dbReference type="Proteomes" id="UP000765509">
    <property type="component" value="Unassembled WGS sequence"/>
</dbReference>
<dbReference type="InterPro" id="IPR043128">
    <property type="entry name" value="Rev_trsase/Diguanyl_cyclase"/>
</dbReference>
<dbReference type="FunFam" id="3.30.70.270:FF:000020">
    <property type="entry name" value="Transposon Tf2-6 polyprotein-like Protein"/>
    <property type="match status" value="1"/>
</dbReference>
<dbReference type="PROSITE" id="PS50878">
    <property type="entry name" value="RT_POL"/>
    <property type="match status" value="1"/>
</dbReference>
<dbReference type="InterPro" id="IPR043502">
    <property type="entry name" value="DNA/RNA_pol_sf"/>
</dbReference>
<dbReference type="CDD" id="cd01647">
    <property type="entry name" value="RT_LTR"/>
    <property type="match status" value="1"/>
</dbReference>
<dbReference type="InterPro" id="IPR041588">
    <property type="entry name" value="Integrase_H2C2"/>
</dbReference>
<keyword evidence="2" id="KW-0548">Nucleotidyltransferase</keyword>
<keyword evidence="9" id="KW-1185">Reference proteome</keyword>
<sequence length="502" mass="57835">MHQLLTVFNGSTIFSKIDLRGAYNLLRFKEGDENLTAFRAKYGSYEYSVMPFGLTSSPVYFQSLLNDIFADFLDVFVVVYLDDIMVFSSSEEEHDKHVTSVLQMLRENNLFSKASKCVFHASSVEYLGYVVSSEGLKMDSSKVQQILNWPQPRNIKALQSFLGFANFYHCFIKNYSKKITSLTSLLKKDSPFIFNEEALSQFQVLKEAFTTAPILDHFNPSLPTIVDTDASDYALGAVLSQVNDSGKNPIAFDSGKLLPAELNYKIHDKELLGIVWALKNWRAFLLSLYNPFEVLRDHSSLQYFMSSKVLTCRQAYWAEFLSEFHFTTTYCPGRLATLPDAFSCRDDVYPERGVDFTTKNPHNFHQVIKEDGIQESRFFSIKVEIFSDLVDGVQKQVWQDNDYKEILKQLARGESVPDYSLEPQPKLFLFKDRVVIPRNKEIQLNILQKRHDSPLAGQPGQEKTLKLIKRDFYWGGMNQFIKDYVSSCQKCSRNKNVHHKKF</sequence>
<evidence type="ECO:0000256" key="6">
    <source>
        <dbReference type="ARBA" id="ARBA00022918"/>
    </source>
</evidence>
<dbReference type="FunFam" id="1.10.340.70:FF:000001">
    <property type="entry name" value="Retrovirus-related Pol polyprotein from transposon gypsy-like Protein"/>
    <property type="match status" value="1"/>
</dbReference>
<organism evidence="8 9">
    <name type="scientific">Austropuccinia psidii MF-1</name>
    <dbReference type="NCBI Taxonomy" id="1389203"/>
    <lineage>
        <taxon>Eukaryota</taxon>
        <taxon>Fungi</taxon>
        <taxon>Dikarya</taxon>
        <taxon>Basidiomycota</taxon>
        <taxon>Pucciniomycotina</taxon>
        <taxon>Pucciniomycetes</taxon>
        <taxon>Pucciniales</taxon>
        <taxon>Sphaerophragmiaceae</taxon>
        <taxon>Austropuccinia</taxon>
    </lineage>
</organism>
<protein>
    <recommendedName>
        <fullName evidence="7">Reverse transcriptase domain-containing protein</fullName>
    </recommendedName>
</protein>
<dbReference type="Gene3D" id="1.10.340.70">
    <property type="match status" value="1"/>
</dbReference>
<dbReference type="Pfam" id="PF17921">
    <property type="entry name" value="Integrase_H2C2"/>
    <property type="match status" value="1"/>
</dbReference>
<dbReference type="OrthoDB" id="5984281at2759"/>
<evidence type="ECO:0000313" key="9">
    <source>
        <dbReference type="Proteomes" id="UP000765509"/>
    </source>
</evidence>
<keyword evidence="5" id="KW-0378">Hydrolase</keyword>
<evidence type="ECO:0000313" key="8">
    <source>
        <dbReference type="EMBL" id="MBW0500633.1"/>
    </source>
</evidence>
<dbReference type="InterPro" id="IPR000477">
    <property type="entry name" value="RT_dom"/>
</dbReference>
<dbReference type="Gene3D" id="3.30.70.270">
    <property type="match status" value="2"/>
</dbReference>
<dbReference type="GO" id="GO:0004519">
    <property type="term" value="F:endonuclease activity"/>
    <property type="evidence" value="ECO:0007669"/>
    <property type="project" value="UniProtKB-KW"/>
</dbReference>
<reference evidence="8" key="1">
    <citation type="submission" date="2021-03" db="EMBL/GenBank/DDBJ databases">
        <title>Draft genome sequence of rust myrtle Austropuccinia psidii MF-1, a brazilian biotype.</title>
        <authorList>
            <person name="Quecine M.C."/>
            <person name="Pachon D.M.R."/>
            <person name="Bonatelli M.L."/>
            <person name="Correr F.H."/>
            <person name="Franceschini L.M."/>
            <person name="Leite T.F."/>
            <person name="Margarido G.R.A."/>
            <person name="Almeida C.A."/>
            <person name="Ferrarezi J.A."/>
            <person name="Labate C.A."/>
        </authorList>
    </citation>
    <scope>NUCLEOTIDE SEQUENCE</scope>
    <source>
        <strain evidence="8">MF-1</strain>
    </source>
</reference>
<keyword evidence="1" id="KW-0808">Transferase</keyword>
<dbReference type="Pfam" id="PF00078">
    <property type="entry name" value="RVT_1"/>
    <property type="match status" value="1"/>
</dbReference>
<evidence type="ECO:0000256" key="5">
    <source>
        <dbReference type="ARBA" id="ARBA00022801"/>
    </source>
</evidence>
<dbReference type="EMBL" id="AVOT02015921">
    <property type="protein sequence ID" value="MBW0500633.1"/>
    <property type="molecule type" value="Genomic_DNA"/>
</dbReference>
<dbReference type="CDD" id="cd09274">
    <property type="entry name" value="RNase_HI_RT_Ty3"/>
    <property type="match status" value="1"/>
</dbReference>
<keyword evidence="3" id="KW-0540">Nuclease</keyword>
<dbReference type="AlphaFoldDB" id="A0A9Q3HCS5"/>
<dbReference type="SUPFAM" id="SSF56672">
    <property type="entry name" value="DNA/RNA polymerases"/>
    <property type="match status" value="1"/>
</dbReference>
<keyword evidence="4" id="KW-0255">Endonuclease</keyword>